<evidence type="ECO:0000256" key="1">
    <source>
        <dbReference type="SAM" id="SignalP"/>
    </source>
</evidence>
<evidence type="ECO:0000313" key="3">
    <source>
        <dbReference type="Proteomes" id="UP000717995"/>
    </source>
</evidence>
<feature type="chain" id="PRO_5045837971" evidence="1">
    <location>
        <begin position="22"/>
        <end position="162"/>
    </location>
</feature>
<organism evidence="2 3">
    <name type="scientific">Zestomonas insulae</name>
    <dbReference type="NCBI Taxonomy" id="2809017"/>
    <lineage>
        <taxon>Bacteria</taxon>
        <taxon>Pseudomonadati</taxon>
        <taxon>Pseudomonadota</taxon>
        <taxon>Gammaproteobacteria</taxon>
        <taxon>Pseudomonadales</taxon>
        <taxon>Pseudomonadaceae</taxon>
        <taxon>Zestomonas</taxon>
    </lineage>
</organism>
<reference evidence="2 3" key="1">
    <citation type="submission" date="2021-02" db="EMBL/GenBank/DDBJ databases">
        <authorList>
            <person name="Lee D.-H."/>
        </authorList>
    </citation>
    <scope>NUCLEOTIDE SEQUENCE [LARGE SCALE GENOMIC DNA]</scope>
    <source>
        <strain evidence="2 3">UL073</strain>
    </source>
</reference>
<dbReference type="RefSeq" id="WP_204915247.1">
    <property type="nucleotide sequence ID" value="NZ_JAFEUP010000001.1"/>
</dbReference>
<keyword evidence="1" id="KW-0732">Signal</keyword>
<dbReference type="EMBL" id="JAFEUP010000001">
    <property type="protein sequence ID" value="MBM7060167.1"/>
    <property type="molecule type" value="Genomic_DNA"/>
</dbReference>
<protein>
    <submittedName>
        <fullName evidence="2">Uncharacterized protein</fullName>
    </submittedName>
</protein>
<accession>A0ABS2IB23</accession>
<comment type="caution">
    <text evidence="2">The sequence shown here is derived from an EMBL/GenBank/DDBJ whole genome shotgun (WGS) entry which is preliminary data.</text>
</comment>
<evidence type="ECO:0000313" key="2">
    <source>
        <dbReference type="EMBL" id="MBM7060167.1"/>
    </source>
</evidence>
<dbReference type="Proteomes" id="UP000717995">
    <property type="component" value="Unassembled WGS sequence"/>
</dbReference>
<feature type="signal peptide" evidence="1">
    <location>
        <begin position="1"/>
        <end position="21"/>
    </location>
</feature>
<proteinExistence type="predicted"/>
<keyword evidence="3" id="KW-1185">Reference proteome</keyword>
<sequence>MSVSRAALAAILLLLSASLSAAEPRPLHSQFLPPDDLGLRQEQPQLQQLIQITEFAVVAGSQRQSDQQPIPISSPLLLRLKGKPLSQGANVSQVIVHFDGESKSLKKPSYDAAKRVLTLTYPLDQYPVLVDLLRHGPVYCQFLSYPNGHVWADLHTGAQRVR</sequence>
<gene>
    <name evidence="2" type="ORF">JQX08_05550</name>
</gene>
<name>A0ABS2IB23_9GAMM</name>